<dbReference type="PROSITE" id="PS51257">
    <property type="entry name" value="PROKAR_LIPOPROTEIN"/>
    <property type="match status" value="1"/>
</dbReference>
<name>A0ABM5CC59_VICPA</name>
<evidence type="ECO:0000313" key="2">
    <source>
        <dbReference type="RefSeq" id="XP_072806234.1"/>
    </source>
</evidence>
<sequence length="172" mass="18869">MSWRATFSEGGSGSGGSFQPITAILLSSCTLALHARQLDVRLQLDYVSASQLVVCIGEQRGCILKDESLENRLSCQFQAEGNIVFQTVQSWGGSGSGGSFQPITAILLSSCTLALHARQLDVRLQLDYVSASQTPLFPPQHGWLWTLSLCWLRDRKCEQLRAWTAGACDFNE</sequence>
<dbReference type="Proteomes" id="UP001652581">
    <property type="component" value="Chromosome 26"/>
</dbReference>
<proteinExistence type="predicted"/>
<organism evidence="1 2">
    <name type="scientific">Vicugna pacos</name>
    <name type="common">Alpaca</name>
    <name type="synonym">Lama pacos</name>
    <dbReference type="NCBI Taxonomy" id="30538"/>
    <lineage>
        <taxon>Eukaryota</taxon>
        <taxon>Metazoa</taxon>
        <taxon>Chordata</taxon>
        <taxon>Craniata</taxon>
        <taxon>Vertebrata</taxon>
        <taxon>Euteleostomi</taxon>
        <taxon>Mammalia</taxon>
        <taxon>Eutheria</taxon>
        <taxon>Laurasiatheria</taxon>
        <taxon>Artiodactyla</taxon>
        <taxon>Tylopoda</taxon>
        <taxon>Camelidae</taxon>
        <taxon>Vicugna</taxon>
    </lineage>
</organism>
<protein>
    <submittedName>
        <fullName evidence="2">Uncharacterized protein</fullName>
    </submittedName>
</protein>
<reference evidence="2" key="1">
    <citation type="submission" date="2025-08" db="UniProtKB">
        <authorList>
            <consortium name="RefSeq"/>
        </authorList>
    </citation>
    <scope>IDENTIFICATION</scope>
</reference>
<dbReference type="RefSeq" id="XP_072806234.1">
    <property type="nucleotide sequence ID" value="XM_072950133.1"/>
</dbReference>
<accession>A0ABM5CC59</accession>
<evidence type="ECO:0000313" key="1">
    <source>
        <dbReference type="Proteomes" id="UP001652581"/>
    </source>
</evidence>
<keyword evidence="1" id="KW-1185">Reference proteome</keyword>
<gene>
    <name evidence="2" type="primary">LOC140689411</name>
</gene>
<dbReference type="GeneID" id="140689411"/>